<feature type="domain" description="Putative regulatory protein FmdB zinc ribbon" evidence="1">
    <location>
        <begin position="1"/>
        <end position="40"/>
    </location>
</feature>
<evidence type="ECO:0000259" key="1">
    <source>
        <dbReference type="SMART" id="SM00834"/>
    </source>
</evidence>
<dbReference type="EMBL" id="FNZM01000033">
    <property type="protein sequence ID" value="SEK15028.1"/>
    <property type="molecule type" value="Genomic_DNA"/>
</dbReference>
<reference evidence="2 5" key="2">
    <citation type="submission" date="2018-05" db="EMBL/GenBank/DDBJ databases">
        <title>Genomic Encyclopedia of Type Strains, Phase IV (KMG-V): Genome sequencing to study the core and pangenomes of soil and plant-associated prokaryotes.</title>
        <authorList>
            <person name="Whitman W."/>
        </authorList>
    </citation>
    <scope>NUCLEOTIDE SEQUENCE [LARGE SCALE GENOMIC DNA]</scope>
    <source>
        <strain evidence="2 5">SIr-6563</strain>
    </source>
</reference>
<protein>
    <submittedName>
        <fullName evidence="2">FmdB family regulatory protein</fullName>
    </submittedName>
    <submittedName>
        <fullName evidence="3">Regulatory protein, FmdB family</fullName>
    </submittedName>
</protein>
<evidence type="ECO:0000313" key="3">
    <source>
        <dbReference type="EMBL" id="SEK15028.1"/>
    </source>
</evidence>
<evidence type="ECO:0000313" key="4">
    <source>
        <dbReference type="Proteomes" id="UP000183529"/>
    </source>
</evidence>
<dbReference type="InterPro" id="IPR013429">
    <property type="entry name" value="Regulatory_FmdB_Zinc_ribbon"/>
</dbReference>
<evidence type="ECO:0000313" key="2">
    <source>
        <dbReference type="EMBL" id="PXX07917.1"/>
    </source>
</evidence>
<dbReference type="Pfam" id="PF09723">
    <property type="entry name" value="Zn_ribbon_8"/>
    <property type="match status" value="1"/>
</dbReference>
<sequence length="80" mass="8812">MPLYDYQCRNCRLHFEALVRTGTPPRCPHCGGSLLDKQVSAPAPPGRSKAIIASARRQAAREGHLSHYSVAERKKLLGQS</sequence>
<accession>A0AAQ1JYF9</accession>
<dbReference type="NCBIfam" id="TIGR02605">
    <property type="entry name" value="CxxC_CxxC_SSSS"/>
    <property type="match status" value="1"/>
</dbReference>
<dbReference type="EMBL" id="QJJV01000028">
    <property type="protein sequence ID" value="PXX07917.1"/>
    <property type="molecule type" value="Genomic_DNA"/>
</dbReference>
<dbReference type="AlphaFoldDB" id="A0AAQ1JYF9"/>
<organism evidence="3 4">
    <name type="scientific">Paraburkholderia tropica</name>
    <dbReference type="NCBI Taxonomy" id="92647"/>
    <lineage>
        <taxon>Bacteria</taxon>
        <taxon>Pseudomonadati</taxon>
        <taxon>Pseudomonadota</taxon>
        <taxon>Betaproteobacteria</taxon>
        <taxon>Burkholderiales</taxon>
        <taxon>Burkholderiaceae</taxon>
        <taxon>Paraburkholderia</taxon>
    </lineage>
</organism>
<dbReference type="SMART" id="SM00834">
    <property type="entry name" value="CxxC_CXXC_SSSS"/>
    <property type="match status" value="1"/>
</dbReference>
<dbReference type="RefSeq" id="WP_074987570.1">
    <property type="nucleotide sequence ID" value="NZ_CADFGN010000023.1"/>
</dbReference>
<gene>
    <name evidence="2" type="ORF">C7400_12868</name>
    <name evidence="3" type="ORF">SAMN05216550_13346</name>
</gene>
<dbReference type="Proteomes" id="UP000183529">
    <property type="component" value="Unassembled WGS sequence"/>
</dbReference>
<dbReference type="Proteomes" id="UP000247515">
    <property type="component" value="Unassembled WGS sequence"/>
</dbReference>
<reference evidence="3 4" key="1">
    <citation type="submission" date="2016-10" db="EMBL/GenBank/DDBJ databases">
        <authorList>
            <person name="Varghese N."/>
            <person name="Submissions S."/>
        </authorList>
    </citation>
    <scope>NUCLEOTIDE SEQUENCE [LARGE SCALE GENOMIC DNA]</scope>
    <source>
        <strain evidence="3 4">LMG 22274</strain>
    </source>
</reference>
<evidence type="ECO:0000313" key="5">
    <source>
        <dbReference type="Proteomes" id="UP000247515"/>
    </source>
</evidence>
<comment type="caution">
    <text evidence="3">The sequence shown here is derived from an EMBL/GenBank/DDBJ whole genome shotgun (WGS) entry which is preliminary data.</text>
</comment>
<keyword evidence="5" id="KW-1185">Reference proteome</keyword>
<name>A0AAQ1JYF9_9BURK</name>
<proteinExistence type="predicted"/>